<dbReference type="SUPFAM" id="SSF52317">
    <property type="entry name" value="Class I glutamine amidotransferase-like"/>
    <property type="match status" value="1"/>
</dbReference>
<dbReference type="EMBL" id="RQZF01000007">
    <property type="protein sequence ID" value="RRC95024.1"/>
    <property type="molecule type" value="Genomic_DNA"/>
</dbReference>
<protein>
    <submittedName>
        <fullName evidence="2">Glutamine amidotransferase</fullName>
    </submittedName>
</protein>
<dbReference type="InterPro" id="IPR029062">
    <property type="entry name" value="Class_I_gatase-like"/>
</dbReference>
<dbReference type="OrthoDB" id="5196541at2"/>
<keyword evidence="2" id="KW-0808">Transferase</keyword>
<comment type="caution">
    <text evidence="2">The sequence shown here is derived from an EMBL/GenBank/DDBJ whole genome shotgun (WGS) entry which is preliminary data.</text>
</comment>
<dbReference type="GO" id="GO:0016740">
    <property type="term" value="F:transferase activity"/>
    <property type="evidence" value="ECO:0007669"/>
    <property type="project" value="UniProtKB-KW"/>
</dbReference>
<dbReference type="AlphaFoldDB" id="A0A3P1SDC9"/>
<feature type="domain" description="Glutamine amidotransferase" evidence="1">
    <location>
        <begin position="51"/>
        <end position="194"/>
    </location>
</feature>
<dbReference type="InterPro" id="IPR017926">
    <property type="entry name" value="GATASE"/>
</dbReference>
<evidence type="ECO:0000313" key="2">
    <source>
        <dbReference type="EMBL" id="RRC95024.1"/>
    </source>
</evidence>
<dbReference type="Gene3D" id="3.40.50.880">
    <property type="match status" value="1"/>
</dbReference>
<dbReference type="Pfam" id="PF00117">
    <property type="entry name" value="GATase"/>
    <property type="match status" value="1"/>
</dbReference>
<evidence type="ECO:0000259" key="1">
    <source>
        <dbReference type="Pfam" id="PF00117"/>
    </source>
</evidence>
<reference evidence="2 3" key="1">
    <citation type="submission" date="2018-11" db="EMBL/GenBank/DDBJ databases">
        <title>Genomes From Bacteria Associated with the Canine Oral Cavity: a Test Case for Automated Genome-Based Taxonomic Assignment.</title>
        <authorList>
            <person name="Coil D.A."/>
            <person name="Jospin G."/>
            <person name="Darling A.E."/>
            <person name="Wallis C."/>
            <person name="Davis I.J."/>
            <person name="Harris S."/>
            <person name="Eisen J.A."/>
            <person name="Holcombe L.J."/>
            <person name="O'Flynn C."/>
        </authorList>
    </citation>
    <scope>NUCLEOTIDE SEQUENCE [LARGE SCALE GENOMIC DNA]</scope>
    <source>
        <strain evidence="2 3">OH770</strain>
    </source>
</reference>
<gene>
    <name evidence="2" type="ORF">EII11_07240</name>
</gene>
<dbReference type="RefSeq" id="WP_124870820.1">
    <property type="nucleotide sequence ID" value="NZ_RQZF01000007.1"/>
</dbReference>
<sequence>MLPFLLVSTRPEDEAVEAEYACFQRVTGLDENSLEQVRLDMLGLPDIDVNAYTGIIVAGSPYGTTTPDDKKSATQKRTEAELAHLFTDIVAARTPCLTTGYGTEVATVLRGGLVSRAWAEDPQMVDIMLTEEGMNDPLLDGFPREFPTYVHHREAVERMPEGAVLLAKSLTCPVQAMRMGENFYATQFNPEIDSDAIRIRLSAYEDAGYGTGGDFDSLVLIGRNGPGTHQAGLLIRNFMRIAQAAQQAGN</sequence>
<proteinExistence type="predicted"/>
<evidence type="ECO:0000313" key="3">
    <source>
        <dbReference type="Proteomes" id="UP000280444"/>
    </source>
</evidence>
<accession>A0A3P1SDC9</accession>
<keyword evidence="2" id="KW-0315">Glutamine amidotransferase</keyword>
<name>A0A3P1SDC9_9ACTO</name>
<keyword evidence="3" id="KW-1185">Reference proteome</keyword>
<organism evidence="2 3">
    <name type="scientific">Schaalia canis</name>
    <dbReference type="NCBI Taxonomy" id="100469"/>
    <lineage>
        <taxon>Bacteria</taxon>
        <taxon>Bacillati</taxon>
        <taxon>Actinomycetota</taxon>
        <taxon>Actinomycetes</taxon>
        <taxon>Actinomycetales</taxon>
        <taxon>Actinomycetaceae</taxon>
        <taxon>Schaalia</taxon>
    </lineage>
</organism>
<dbReference type="Proteomes" id="UP000280444">
    <property type="component" value="Unassembled WGS sequence"/>
</dbReference>